<keyword evidence="11" id="KW-1208">Phospholipid metabolism</keyword>
<feature type="transmembrane region" description="Helical" evidence="13">
    <location>
        <begin position="12"/>
        <end position="34"/>
    </location>
</feature>
<dbReference type="InterPro" id="IPR022924">
    <property type="entry name" value="Cardiolipin_synthase"/>
</dbReference>
<keyword evidence="9 13" id="KW-0472">Membrane</keyword>
<evidence type="ECO:0000313" key="16">
    <source>
        <dbReference type="Proteomes" id="UP000000602"/>
    </source>
</evidence>
<protein>
    <recommendedName>
        <fullName evidence="12">Cardiolipin synthase</fullName>
        <ecNumber evidence="12">2.7.8.-</ecNumber>
    </recommendedName>
</protein>
<evidence type="ECO:0000256" key="11">
    <source>
        <dbReference type="ARBA" id="ARBA00023264"/>
    </source>
</evidence>
<dbReference type="SUPFAM" id="SSF56024">
    <property type="entry name" value="Phospholipase D/nuclease"/>
    <property type="match status" value="2"/>
</dbReference>
<accession>Q6AJK9</accession>
<dbReference type="Pfam" id="PF13396">
    <property type="entry name" value="PLDc_N"/>
    <property type="match status" value="1"/>
</dbReference>
<evidence type="ECO:0000256" key="9">
    <source>
        <dbReference type="ARBA" id="ARBA00023136"/>
    </source>
</evidence>
<keyword evidence="8" id="KW-0443">Lipid metabolism</keyword>
<dbReference type="SMART" id="SM00155">
    <property type="entry name" value="PLDc"/>
    <property type="match status" value="2"/>
</dbReference>
<dbReference type="EC" id="2.7.8.-" evidence="12"/>
<evidence type="ECO:0000256" key="8">
    <source>
        <dbReference type="ARBA" id="ARBA00023098"/>
    </source>
</evidence>
<dbReference type="GO" id="GO:0005886">
    <property type="term" value="C:plasma membrane"/>
    <property type="evidence" value="ECO:0007669"/>
    <property type="project" value="UniProtKB-SubCell"/>
</dbReference>
<dbReference type="eggNOG" id="COG1502">
    <property type="taxonomic scope" value="Bacteria"/>
</dbReference>
<evidence type="ECO:0000256" key="5">
    <source>
        <dbReference type="ARBA" id="ARBA00022692"/>
    </source>
</evidence>
<evidence type="ECO:0000313" key="15">
    <source>
        <dbReference type="EMBL" id="CAG37471.1"/>
    </source>
</evidence>
<keyword evidence="16" id="KW-1185">Reference proteome</keyword>
<gene>
    <name evidence="15" type="ordered locus">DP2742</name>
</gene>
<keyword evidence="7 13" id="KW-1133">Transmembrane helix</keyword>
<dbReference type="EMBL" id="CR522870">
    <property type="protein sequence ID" value="CAG37471.1"/>
    <property type="molecule type" value="Genomic_DNA"/>
</dbReference>
<evidence type="ECO:0000256" key="4">
    <source>
        <dbReference type="ARBA" id="ARBA00022679"/>
    </source>
</evidence>
<evidence type="ECO:0000256" key="10">
    <source>
        <dbReference type="ARBA" id="ARBA00023209"/>
    </source>
</evidence>
<dbReference type="PANTHER" id="PTHR21248">
    <property type="entry name" value="CARDIOLIPIN SYNTHASE"/>
    <property type="match status" value="1"/>
</dbReference>
<dbReference type="KEGG" id="dps:DP2742"/>
<feature type="domain" description="PLD phosphodiesterase" evidence="14">
    <location>
        <begin position="411"/>
        <end position="438"/>
    </location>
</feature>
<dbReference type="InterPro" id="IPR027379">
    <property type="entry name" value="CLS_N"/>
</dbReference>
<feature type="transmembrane region" description="Helical" evidence="13">
    <location>
        <begin position="40"/>
        <end position="63"/>
    </location>
</feature>
<evidence type="ECO:0000256" key="13">
    <source>
        <dbReference type="SAM" id="Phobius"/>
    </source>
</evidence>
<keyword evidence="6" id="KW-0677">Repeat</keyword>
<evidence type="ECO:0000256" key="7">
    <source>
        <dbReference type="ARBA" id="ARBA00022989"/>
    </source>
</evidence>
<dbReference type="InterPro" id="IPR001736">
    <property type="entry name" value="PLipase_D/transphosphatidylase"/>
</dbReference>
<dbReference type="Gene3D" id="3.30.870.10">
    <property type="entry name" value="Endonuclease Chain A"/>
    <property type="match status" value="2"/>
</dbReference>
<evidence type="ECO:0000256" key="2">
    <source>
        <dbReference type="ARBA" id="ARBA00022475"/>
    </source>
</evidence>
<keyword evidence="10" id="KW-0594">Phospholipid biosynthesis</keyword>
<organism evidence="15 16">
    <name type="scientific">Desulfotalea psychrophila (strain LSv54 / DSM 12343)</name>
    <dbReference type="NCBI Taxonomy" id="177439"/>
    <lineage>
        <taxon>Bacteria</taxon>
        <taxon>Pseudomonadati</taxon>
        <taxon>Thermodesulfobacteriota</taxon>
        <taxon>Desulfobulbia</taxon>
        <taxon>Desulfobulbales</taxon>
        <taxon>Desulfocapsaceae</taxon>
        <taxon>Desulfotalea</taxon>
    </lineage>
</organism>
<evidence type="ECO:0000256" key="12">
    <source>
        <dbReference type="NCBIfam" id="TIGR04265"/>
    </source>
</evidence>
<keyword evidence="3" id="KW-0444">Lipid biosynthesis</keyword>
<name>Q6AJK9_DESPS</name>
<keyword evidence="5 13" id="KW-0812">Transmembrane</keyword>
<sequence>MQIQALHWTSPLISTVFFTADLILRIGLSLRVIMCKKNYGVSYAWLVVVLLVPFLGGLLYLCFGENRLSERRIKRILKAKKYYYKWLQQLAEGPQVDWSALNPEFAPIQLHTQNLVGIPAMAGNNISLLHSQDNILDSIIKDIEASQSTCHLQFYIWEAGGRIKEISEALIRARKRGVICRILLDAIGSRGFFSSASARRMEQAGIKIQASLPAGIYRAIFARMDIRNHRKIIVIDGKIAYTGSQNMVDAIFFKQESGVGHWVDIVARIRGPVVETLAATFASDWYLEAEQDTFQQIDDVQELRHIGDIYPQTAQGTSAVQLVPSGPGFTQDAIHSLLLTVIYSARKELIMTTPYFIPDESLLTALKAAALRGVRVILIIPQSNDSKLVKYASRAKYDDLTYAGVEIMLFNGGLLHSKTITVDGDLALFGSVNLDMRSFWLNFEVTLVIYCRETTQDIRRAQMAYLRQSAPLDLRHFHRRHFFEKLKENCALLVSPTTITHPNNCSAQQL</sequence>
<dbReference type="OrthoDB" id="9762009at2"/>
<dbReference type="Proteomes" id="UP000000602">
    <property type="component" value="Chromosome"/>
</dbReference>
<dbReference type="PANTHER" id="PTHR21248:SF22">
    <property type="entry name" value="PHOSPHOLIPASE D"/>
    <property type="match status" value="1"/>
</dbReference>
<evidence type="ECO:0000256" key="6">
    <source>
        <dbReference type="ARBA" id="ARBA00022737"/>
    </source>
</evidence>
<evidence type="ECO:0000256" key="1">
    <source>
        <dbReference type="ARBA" id="ARBA00004651"/>
    </source>
</evidence>
<dbReference type="GO" id="GO:0008808">
    <property type="term" value="F:cardiolipin synthase activity"/>
    <property type="evidence" value="ECO:0007669"/>
    <property type="project" value="UniProtKB-UniRule"/>
</dbReference>
<comment type="subcellular location">
    <subcellularLocation>
        <location evidence="1">Cell membrane</location>
        <topology evidence="1">Multi-pass membrane protein</topology>
    </subcellularLocation>
</comment>
<dbReference type="InterPro" id="IPR030840">
    <property type="entry name" value="CL_synthase_A"/>
</dbReference>
<feature type="domain" description="PLD phosphodiesterase" evidence="14">
    <location>
        <begin position="224"/>
        <end position="251"/>
    </location>
</feature>
<evidence type="ECO:0000256" key="3">
    <source>
        <dbReference type="ARBA" id="ARBA00022516"/>
    </source>
</evidence>
<dbReference type="AlphaFoldDB" id="Q6AJK9"/>
<dbReference type="RefSeq" id="WP_011189983.1">
    <property type="nucleotide sequence ID" value="NC_006138.1"/>
</dbReference>
<dbReference type="GO" id="GO:0032049">
    <property type="term" value="P:cardiolipin biosynthetic process"/>
    <property type="evidence" value="ECO:0007669"/>
    <property type="project" value="UniProtKB-UniRule"/>
</dbReference>
<dbReference type="NCBIfam" id="TIGR04265">
    <property type="entry name" value="bac_cardiolipin"/>
    <property type="match status" value="1"/>
</dbReference>
<keyword evidence="2" id="KW-1003">Cell membrane</keyword>
<dbReference type="HAMAP" id="MF_00190">
    <property type="entry name" value="Cardiolipin_synth_ClsA"/>
    <property type="match status" value="1"/>
</dbReference>
<dbReference type="InterPro" id="IPR025202">
    <property type="entry name" value="PLD-like_dom"/>
</dbReference>
<reference evidence="16" key="1">
    <citation type="journal article" date="2004" name="Environ. Microbiol.">
        <title>The genome of Desulfotalea psychrophila, a sulfate-reducing bacterium from permanently cold Arctic sediments.</title>
        <authorList>
            <person name="Rabus R."/>
            <person name="Ruepp A."/>
            <person name="Frickey T."/>
            <person name="Rattei T."/>
            <person name="Fartmann B."/>
            <person name="Stark M."/>
            <person name="Bauer M."/>
            <person name="Zibat A."/>
            <person name="Lombardot T."/>
            <person name="Becker I."/>
            <person name="Amann J."/>
            <person name="Gellner K."/>
            <person name="Teeling H."/>
            <person name="Leuschner W.D."/>
            <person name="Gloeckner F.-O."/>
            <person name="Lupas A.N."/>
            <person name="Amann R."/>
            <person name="Klenk H.-P."/>
        </authorList>
    </citation>
    <scope>NUCLEOTIDE SEQUENCE [LARGE SCALE GENOMIC DNA]</scope>
    <source>
        <strain evidence="16">DSM 12343 / LSv54</strain>
    </source>
</reference>
<proteinExistence type="inferred from homology"/>
<keyword evidence="4" id="KW-0808">Transferase</keyword>
<dbReference type="PROSITE" id="PS50035">
    <property type="entry name" value="PLD"/>
    <property type="match status" value="2"/>
</dbReference>
<evidence type="ECO:0000259" key="14">
    <source>
        <dbReference type="PROSITE" id="PS50035"/>
    </source>
</evidence>
<dbReference type="Pfam" id="PF13091">
    <property type="entry name" value="PLDc_2"/>
    <property type="match status" value="2"/>
</dbReference>
<dbReference type="HOGENOM" id="CLU_038053_1_0_7"/>
<dbReference type="CDD" id="cd09152">
    <property type="entry name" value="PLDc_EcCLS_like_1"/>
    <property type="match status" value="1"/>
</dbReference>
<dbReference type="STRING" id="177439.DP2742"/>